<dbReference type="CDD" id="cd04179">
    <property type="entry name" value="DPM_DPG-synthase_like"/>
    <property type="match status" value="1"/>
</dbReference>
<reference evidence="3 4" key="1">
    <citation type="journal article" date="2016" name="Nat. Commun.">
        <title>Thousands of microbial genomes shed light on interconnected biogeochemical processes in an aquifer system.</title>
        <authorList>
            <person name="Anantharaman K."/>
            <person name="Brown C.T."/>
            <person name="Hug L.A."/>
            <person name="Sharon I."/>
            <person name="Castelle C.J."/>
            <person name="Probst A.J."/>
            <person name="Thomas B.C."/>
            <person name="Singh A."/>
            <person name="Wilkins M.J."/>
            <person name="Karaoz U."/>
            <person name="Brodie E.L."/>
            <person name="Williams K.H."/>
            <person name="Hubbard S.S."/>
            <person name="Banfield J.F."/>
        </authorList>
    </citation>
    <scope>NUCLEOTIDE SEQUENCE [LARGE SCALE GENOMIC DNA]</scope>
</reference>
<feature type="transmembrane region" description="Helical" evidence="1">
    <location>
        <begin position="319"/>
        <end position="338"/>
    </location>
</feature>
<keyword evidence="1" id="KW-0472">Membrane</keyword>
<dbReference type="InterPro" id="IPR050256">
    <property type="entry name" value="Glycosyltransferase_2"/>
</dbReference>
<evidence type="ECO:0000259" key="2">
    <source>
        <dbReference type="Pfam" id="PF00535"/>
    </source>
</evidence>
<feature type="domain" description="Glycosyltransferase 2-like" evidence="2">
    <location>
        <begin position="6"/>
        <end position="168"/>
    </location>
</feature>
<dbReference type="InterPro" id="IPR001173">
    <property type="entry name" value="Glyco_trans_2-like"/>
</dbReference>
<dbReference type="Pfam" id="PF00535">
    <property type="entry name" value="Glycos_transf_2"/>
    <property type="match status" value="1"/>
</dbReference>
<name>A0A1F4YDS4_9BACT</name>
<dbReference type="SUPFAM" id="SSF53448">
    <property type="entry name" value="Nucleotide-diphospho-sugar transferases"/>
    <property type="match status" value="1"/>
</dbReference>
<keyword evidence="1" id="KW-0812">Transmembrane</keyword>
<feature type="transmembrane region" description="Helical" evidence="1">
    <location>
        <begin position="293"/>
        <end position="313"/>
    </location>
</feature>
<organism evidence="3 4">
    <name type="scientific">Candidatus Amesbacteria bacterium RIFCSPHIGHO2_01_FULL_48_32b</name>
    <dbReference type="NCBI Taxonomy" id="1797253"/>
    <lineage>
        <taxon>Bacteria</taxon>
        <taxon>Candidatus Amesiibacteriota</taxon>
    </lineage>
</organism>
<dbReference type="InterPro" id="IPR029044">
    <property type="entry name" value="Nucleotide-diphossugar_trans"/>
</dbReference>
<evidence type="ECO:0000313" key="3">
    <source>
        <dbReference type="EMBL" id="OGC92140.1"/>
    </source>
</evidence>
<dbReference type="EMBL" id="MEXH01000021">
    <property type="protein sequence ID" value="OGC92140.1"/>
    <property type="molecule type" value="Genomic_DNA"/>
</dbReference>
<proteinExistence type="predicted"/>
<dbReference type="PANTHER" id="PTHR48090">
    <property type="entry name" value="UNDECAPRENYL-PHOSPHATE 4-DEOXY-4-FORMAMIDO-L-ARABINOSE TRANSFERASE-RELATED"/>
    <property type="match status" value="1"/>
</dbReference>
<feature type="transmembrane region" description="Helical" evidence="1">
    <location>
        <begin position="232"/>
        <end position="248"/>
    </location>
</feature>
<keyword evidence="1" id="KW-1133">Transmembrane helix</keyword>
<gene>
    <name evidence="3" type="ORF">A2876_02540</name>
</gene>
<evidence type="ECO:0000256" key="1">
    <source>
        <dbReference type="SAM" id="Phobius"/>
    </source>
</evidence>
<dbReference type="Proteomes" id="UP000178176">
    <property type="component" value="Unassembled WGS sequence"/>
</dbReference>
<sequence>MGPFISIVIPCLNEASTILQVISDAKKNCRKFFPSDFEIIVADNGSTDGTLESLNKAKFENVVHIPIRGYGAALHGGILRSRGQYVLYADADLSYPFSNLEKFKETLNLHPDLVLGSRLTGNIEPGAMPVLHRYLGTPILSSLIRIIYSIHTSDCNSGMRLVKKSFYKSLNMRNSGMEWASELLLKTALKNGSYMEVPITFKKDQRDKPPHLSTWSDGWRHLKAIVLLKPQILYPLIALLPLIAIYIYPSNFAVFFFLVYLVFTLGLCLLLLELLKSAIEKKTSRVSIFLSKFIIVPFFLIFAAALAFLIFWLPDSRMGTKLFLASLTNTLFLWVFFVETVKTHLVNRLPDV</sequence>
<dbReference type="Gene3D" id="3.90.550.10">
    <property type="entry name" value="Spore Coat Polysaccharide Biosynthesis Protein SpsA, Chain A"/>
    <property type="match status" value="1"/>
</dbReference>
<accession>A0A1F4YDS4</accession>
<feature type="transmembrane region" description="Helical" evidence="1">
    <location>
        <begin position="254"/>
        <end position="272"/>
    </location>
</feature>
<evidence type="ECO:0000313" key="4">
    <source>
        <dbReference type="Proteomes" id="UP000178176"/>
    </source>
</evidence>
<dbReference type="PANTHER" id="PTHR48090:SF7">
    <property type="entry name" value="RFBJ PROTEIN"/>
    <property type="match status" value="1"/>
</dbReference>
<comment type="caution">
    <text evidence="3">The sequence shown here is derived from an EMBL/GenBank/DDBJ whole genome shotgun (WGS) entry which is preliminary data.</text>
</comment>
<protein>
    <recommendedName>
        <fullName evidence="2">Glycosyltransferase 2-like domain-containing protein</fullName>
    </recommendedName>
</protein>
<dbReference type="AlphaFoldDB" id="A0A1F4YDS4"/>